<dbReference type="Gene3D" id="3.40.50.300">
    <property type="entry name" value="P-loop containing nucleotide triphosphate hydrolases"/>
    <property type="match status" value="1"/>
</dbReference>
<protein>
    <recommendedName>
        <fullName evidence="1">G domain-containing protein</fullName>
    </recommendedName>
</protein>
<proteinExistence type="predicted"/>
<sequence>MGRENNVVLFGESGSGKSSTVNLLLGQEAAKVSDRAVGCTFKFEKYATENYNLFDTVGLSEGSRGTMSQTSAVKQLITLLKSLEGGVSLLVFVMENGKITKSLDENYKLFVEAICMKKVPSLLLEKKTLKKTMRYENSRNALRDGRRAWKVVGREQTTF</sequence>
<dbReference type="EMBL" id="LNIX01000011">
    <property type="protein sequence ID" value="OXA48986.1"/>
    <property type="molecule type" value="Genomic_DNA"/>
</dbReference>
<dbReference type="GO" id="GO:0005525">
    <property type="term" value="F:GTP binding"/>
    <property type="evidence" value="ECO:0007669"/>
    <property type="project" value="InterPro"/>
</dbReference>
<comment type="caution">
    <text evidence="2">The sequence shown here is derived from an EMBL/GenBank/DDBJ whole genome shotgun (WGS) entry which is preliminary data.</text>
</comment>
<gene>
    <name evidence="2" type="ORF">Fcan01_16787</name>
</gene>
<dbReference type="Pfam" id="PF01926">
    <property type="entry name" value="MMR_HSR1"/>
    <property type="match status" value="1"/>
</dbReference>
<organism evidence="2 3">
    <name type="scientific">Folsomia candida</name>
    <name type="common">Springtail</name>
    <dbReference type="NCBI Taxonomy" id="158441"/>
    <lineage>
        <taxon>Eukaryota</taxon>
        <taxon>Metazoa</taxon>
        <taxon>Ecdysozoa</taxon>
        <taxon>Arthropoda</taxon>
        <taxon>Hexapoda</taxon>
        <taxon>Collembola</taxon>
        <taxon>Entomobryomorpha</taxon>
        <taxon>Isotomoidea</taxon>
        <taxon>Isotomidae</taxon>
        <taxon>Proisotominae</taxon>
        <taxon>Folsomia</taxon>
    </lineage>
</organism>
<evidence type="ECO:0000313" key="3">
    <source>
        <dbReference type="Proteomes" id="UP000198287"/>
    </source>
</evidence>
<dbReference type="AlphaFoldDB" id="A0A226DXN9"/>
<dbReference type="SUPFAM" id="SSF52540">
    <property type="entry name" value="P-loop containing nucleoside triphosphate hydrolases"/>
    <property type="match status" value="1"/>
</dbReference>
<feature type="domain" description="G" evidence="1">
    <location>
        <begin position="6"/>
        <end position="110"/>
    </location>
</feature>
<name>A0A226DXN9_FOLCA</name>
<keyword evidence="3" id="KW-1185">Reference proteome</keyword>
<reference evidence="2 3" key="1">
    <citation type="submission" date="2015-12" db="EMBL/GenBank/DDBJ databases">
        <title>The genome of Folsomia candida.</title>
        <authorList>
            <person name="Faddeeva A."/>
            <person name="Derks M.F."/>
            <person name="Anvar Y."/>
            <person name="Smit S."/>
            <person name="Van Straalen N."/>
            <person name="Roelofs D."/>
        </authorList>
    </citation>
    <scope>NUCLEOTIDE SEQUENCE [LARGE SCALE GENOMIC DNA]</scope>
    <source>
        <strain evidence="2 3">VU population</strain>
        <tissue evidence="2">Whole body</tissue>
    </source>
</reference>
<dbReference type="InterPro" id="IPR006073">
    <property type="entry name" value="GTP-bd"/>
</dbReference>
<dbReference type="InterPro" id="IPR027417">
    <property type="entry name" value="P-loop_NTPase"/>
</dbReference>
<accession>A0A226DXN9</accession>
<evidence type="ECO:0000259" key="1">
    <source>
        <dbReference type="Pfam" id="PF01926"/>
    </source>
</evidence>
<evidence type="ECO:0000313" key="2">
    <source>
        <dbReference type="EMBL" id="OXA48986.1"/>
    </source>
</evidence>
<dbReference type="OrthoDB" id="8954335at2759"/>
<dbReference type="Proteomes" id="UP000198287">
    <property type="component" value="Unassembled WGS sequence"/>
</dbReference>